<dbReference type="EMBL" id="JACBKZ010000012">
    <property type="protein sequence ID" value="KAF5936839.1"/>
    <property type="molecule type" value="Genomic_DNA"/>
</dbReference>
<dbReference type="PANTHER" id="PTHR10288">
    <property type="entry name" value="KH DOMAIN CONTAINING RNA BINDING PROTEIN"/>
    <property type="match status" value="1"/>
</dbReference>
<feature type="compositionally biased region" description="Basic and acidic residues" evidence="3">
    <location>
        <begin position="64"/>
        <end position="73"/>
    </location>
</feature>
<feature type="compositionally biased region" description="Polar residues" evidence="3">
    <location>
        <begin position="640"/>
        <end position="650"/>
    </location>
</feature>
<keyword evidence="6" id="KW-1185">Reference proteome</keyword>
<evidence type="ECO:0000259" key="4">
    <source>
        <dbReference type="SMART" id="SM00322"/>
    </source>
</evidence>
<evidence type="ECO:0000313" key="6">
    <source>
        <dbReference type="Proteomes" id="UP000593564"/>
    </source>
</evidence>
<feature type="compositionally biased region" description="Gly residues" evidence="3">
    <location>
        <begin position="809"/>
        <end position="820"/>
    </location>
</feature>
<feature type="domain" description="K Homology" evidence="4">
    <location>
        <begin position="192"/>
        <end position="265"/>
    </location>
</feature>
<feature type="compositionally biased region" description="Polar residues" evidence="3">
    <location>
        <begin position="562"/>
        <end position="580"/>
    </location>
</feature>
<feature type="compositionally biased region" description="Polar residues" evidence="3">
    <location>
        <begin position="125"/>
        <end position="136"/>
    </location>
</feature>
<accession>A0A7J7G7X0</accession>
<feature type="compositionally biased region" description="Low complexity" evidence="3">
    <location>
        <begin position="472"/>
        <end position="483"/>
    </location>
</feature>
<evidence type="ECO:0000313" key="5">
    <source>
        <dbReference type="EMBL" id="KAF5936839.1"/>
    </source>
</evidence>
<dbReference type="CDD" id="cd00105">
    <property type="entry name" value="KH-I"/>
    <property type="match status" value="2"/>
</dbReference>
<feature type="compositionally biased region" description="Polar residues" evidence="3">
    <location>
        <begin position="494"/>
        <end position="516"/>
    </location>
</feature>
<dbReference type="Gene3D" id="3.30.1370.10">
    <property type="entry name" value="K Homology domain, type 1"/>
    <property type="match status" value="2"/>
</dbReference>
<protein>
    <recommendedName>
        <fullName evidence="4">K Homology domain-containing protein</fullName>
    </recommendedName>
</protein>
<evidence type="ECO:0000256" key="2">
    <source>
        <dbReference type="PROSITE-ProRule" id="PRU00117"/>
    </source>
</evidence>
<feature type="compositionally biased region" description="Polar residues" evidence="3">
    <location>
        <begin position="183"/>
        <end position="195"/>
    </location>
</feature>
<dbReference type="Proteomes" id="UP000593564">
    <property type="component" value="Unassembled WGS sequence"/>
</dbReference>
<feature type="compositionally biased region" description="Polar residues" evidence="3">
    <location>
        <begin position="659"/>
        <end position="673"/>
    </location>
</feature>
<keyword evidence="1" id="KW-0677">Repeat</keyword>
<feature type="region of interest" description="Disordered" evidence="3">
    <location>
        <begin position="696"/>
        <end position="837"/>
    </location>
</feature>
<gene>
    <name evidence="5" type="ORF">HYC85_024345</name>
</gene>
<evidence type="ECO:0000256" key="3">
    <source>
        <dbReference type="SAM" id="MobiDB-lite"/>
    </source>
</evidence>
<proteinExistence type="predicted"/>
<sequence length="837" mass="89353">MAEEEVAAVAVAEAEDSSAPTDNKRKHEDLEPEPPTMASLNSNANESDSIVKGIEAEVVLADDSTSKRPRLEKDPDELVAENGFQKEVDEPVTQDDEQPSVDIDAKSDEAQPLAEEALETLNEEQPSTDIHQTADIQQPFVDDPQLESAQQKPSGGEHQPASGGEQLQEPPAEVPQQEDVPSAEQQPASETQTLSRKMEIPNNKVGVLIGKAGDTIRFLQINSGAKIQITRDADADPYSATRPVELIGTSENINMAEKLIKDVIAEADAGGSPSLVARGFGMVQAAGTVEQVLIQVPNEKVGVIIGKGGETIKNLQTRSGARIQLIPQHLPDGDQSKERTVRVAGDKKQIEMAREMIKEVMNQIWLLPSSWGQHFLLGVAINNHYSLSSTEESLKLLKYGNITPVSEHAWRGVTIVVAADQKLEEPIRNSPLSGGYKQQAFRPRGPAASPQWGRRGPHSQPTTGFDYQQRGPYPSQNSQYPPQAYGNYPPQQGAPRSNFGSGWEQRPSSTMQQGPTSQSGSYDYYGGQGHHMVDTPTSVPISNPVPAHGPSPYAAPMGPPHSQGNYNYGQPAPYSQTVPPQSYGHGYNEAKYENQALSQHPYGGSQSGPYPQGSTHPGYAPPQDQYGKPASYGVPPQHGPPSQSYGQPRASQPGDIPYQGSTQPYGQNAVPQQTYPYASSMPMQQQQQQQIYHPYGSASATDGYNQPLPATGSAPVYPQQGGQPVSGYGQQGGPGSAQVVPGSYPSSQPGYTEQPAQNNVGYGYQGGADPSYGSAPPGSAYGAPPAGQAGYAQPAPTQPGYDQSIPHSGGYGNLPGGGAPQPGHPQYDSTQMYGAHR</sequence>
<reference evidence="6" key="1">
    <citation type="journal article" date="2020" name="Nat. Commun.">
        <title>Genome assembly of wild tea tree DASZ reveals pedigree and selection history of tea varieties.</title>
        <authorList>
            <person name="Zhang W."/>
            <person name="Zhang Y."/>
            <person name="Qiu H."/>
            <person name="Guo Y."/>
            <person name="Wan H."/>
            <person name="Zhang X."/>
            <person name="Scossa F."/>
            <person name="Alseekh S."/>
            <person name="Zhang Q."/>
            <person name="Wang P."/>
            <person name="Xu L."/>
            <person name="Schmidt M.H."/>
            <person name="Jia X."/>
            <person name="Li D."/>
            <person name="Zhu A."/>
            <person name="Guo F."/>
            <person name="Chen W."/>
            <person name="Ni D."/>
            <person name="Usadel B."/>
            <person name="Fernie A.R."/>
            <person name="Wen W."/>
        </authorList>
    </citation>
    <scope>NUCLEOTIDE SEQUENCE [LARGE SCALE GENOMIC DNA]</scope>
    <source>
        <strain evidence="6">cv. G240</strain>
    </source>
</reference>
<dbReference type="GO" id="GO:0003723">
    <property type="term" value="F:RNA binding"/>
    <property type="evidence" value="ECO:0007669"/>
    <property type="project" value="UniProtKB-UniRule"/>
</dbReference>
<feature type="compositionally biased region" description="Low complexity" evidence="3">
    <location>
        <begin position="601"/>
        <end position="614"/>
    </location>
</feature>
<dbReference type="Pfam" id="PF00013">
    <property type="entry name" value="KH_1"/>
    <property type="match status" value="2"/>
</dbReference>
<feature type="compositionally biased region" description="Polar residues" evidence="3">
    <location>
        <begin position="827"/>
        <end position="837"/>
    </location>
</feature>
<feature type="region of interest" description="Disordered" evidence="3">
    <location>
        <begin position="62"/>
        <end position="198"/>
    </location>
</feature>
<dbReference type="InterPro" id="IPR036612">
    <property type="entry name" value="KH_dom_type_1_sf"/>
</dbReference>
<comment type="caution">
    <text evidence="5">The sequence shown here is derived from an EMBL/GenBank/DDBJ whole genome shotgun (WGS) entry which is preliminary data.</text>
</comment>
<dbReference type="PROSITE" id="PS50084">
    <property type="entry name" value="KH_TYPE_1"/>
    <property type="match status" value="2"/>
</dbReference>
<keyword evidence="2" id="KW-0694">RNA-binding</keyword>
<name>A0A7J7G7X0_CAMSI</name>
<dbReference type="AlphaFoldDB" id="A0A7J7G7X0"/>
<dbReference type="SMART" id="SM00322">
    <property type="entry name" value="KH"/>
    <property type="match status" value="2"/>
</dbReference>
<feature type="region of interest" description="Disordered" evidence="3">
    <location>
        <begin position="427"/>
        <end position="673"/>
    </location>
</feature>
<feature type="compositionally biased region" description="Polar residues" evidence="3">
    <location>
        <begin position="38"/>
        <end position="48"/>
    </location>
</feature>
<feature type="domain" description="K Homology" evidence="4">
    <location>
        <begin position="288"/>
        <end position="362"/>
    </location>
</feature>
<feature type="compositionally biased region" description="Acidic residues" evidence="3">
    <location>
        <begin position="90"/>
        <end position="99"/>
    </location>
</feature>
<dbReference type="InterPro" id="IPR004087">
    <property type="entry name" value="KH_dom"/>
</dbReference>
<evidence type="ECO:0000256" key="1">
    <source>
        <dbReference type="ARBA" id="ARBA00022737"/>
    </source>
</evidence>
<organism evidence="5 6">
    <name type="scientific">Camellia sinensis</name>
    <name type="common">Tea plant</name>
    <name type="synonym">Thea sinensis</name>
    <dbReference type="NCBI Taxonomy" id="4442"/>
    <lineage>
        <taxon>Eukaryota</taxon>
        <taxon>Viridiplantae</taxon>
        <taxon>Streptophyta</taxon>
        <taxon>Embryophyta</taxon>
        <taxon>Tracheophyta</taxon>
        <taxon>Spermatophyta</taxon>
        <taxon>Magnoliopsida</taxon>
        <taxon>eudicotyledons</taxon>
        <taxon>Gunneridae</taxon>
        <taxon>Pentapetalae</taxon>
        <taxon>asterids</taxon>
        <taxon>Ericales</taxon>
        <taxon>Theaceae</taxon>
        <taxon>Camellia</taxon>
    </lineage>
</organism>
<feature type="compositionally biased region" description="Low complexity" evidence="3">
    <location>
        <begin position="767"/>
        <end position="800"/>
    </location>
</feature>
<dbReference type="SUPFAM" id="SSF54791">
    <property type="entry name" value="Eukaryotic type KH-domain (KH-domain type I)"/>
    <property type="match status" value="2"/>
</dbReference>
<feature type="region of interest" description="Disordered" evidence="3">
    <location>
        <begin position="1"/>
        <end position="49"/>
    </location>
</feature>
<feature type="compositionally biased region" description="Polar residues" evidence="3">
    <location>
        <begin position="744"/>
        <end position="760"/>
    </location>
</feature>
<dbReference type="InterPro" id="IPR004088">
    <property type="entry name" value="KH_dom_type_1"/>
</dbReference>
<reference evidence="5 6" key="2">
    <citation type="submission" date="2020-07" db="EMBL/GenBank/DDBJ databases">
        <title>Genome assembly of wild tea tree DASZ reveals pedigree and selection history of tea varieties.</title>
        <authorList>
            <person name="Zhang W."/>
        </authorList>
    </citation>
    <scope>NUCLEOTIDE SEQUENCE [LARGE SCALE GENOMIC DNA]</scope>
    <source>
        <strain evidence="6">cv. G240</strain>
        <tissue evidence="5">Leaf</tissue>
    </source>
</reference>